<dbReference type="EC" id="3.4.11.4" evidence="7"/>
<evidence type="ECO:0000256" key="6">
    <source>
        <dbReference type="ARBA" id="ARBA00023049"/>
    </source>
</evidence>
<dbReference type="NCBIfam" id="NF003976">
    <property type="entry name" value="PRK05469.1"/>
    <property type="match status" value="1"/>
</dbReference>
<keyword evidence="2" id="KW-0645">Protease</keyword>
<dbReference type="GO" id="GO:0008237">
    <property type="term" value="F:metallopeptidase activity"/>
    <property type="evidence" value="ECO:0007669"/>
    <property type="project" value="UniProtKB-KW"/>
</dbReference>
<dbReference type="RefSeq" id="WP_135419146.1">
    <property type="nucleotide sequence ID" value="NZ_SRLB01000037.1"/>
</dbReference>
<dbReference type="NCBIfam" id="NF009920">
    <property type="entry name" value="PRK13381.1"/>
    <property type="match status" value="1"/>
</dbReference>
<dbReference type="PANTHER" id="PTHR42994:SF1">
    <property type="entry name" value="PEPTIDASE T"/>
    <property type="match status" value="1"/>
</dbReference>
<dbReference type="Pfam" id="PF01546">
    <property type="entry name" value="Peptidase_M20"/>
    <property type="match status" value="1"/>
</dbReference>
<organism evidence="11 12">
    <name type="scientific">Methylobacterium nonmethylotrophicum</name>
    <dbReference type="NCBI Taxonomy" id="1141884"/>
    <lineage>
        <taxon>Bacteria</taxon>
        <taxon>Pseudomonadati</taxon>
        <taxon>Pseudomonadota</taxon>
        <taxon>Alphaproteobacteria</taxon>
        <taxon>Hyphomicrobiales</taxon>
        <taxon>Methylobacteriaceae</taxon>
        <taxon>Methylobacterium</taxon>
    </lineage>
</organism>
<dbReference type="InterPro" id="IPR011650">
    <property type="entry name" value="Peptidase_M20_dimer"/>
</dbReference>
<keyword evidence="5 9" id="KW-0862">Zinc</keyword>
<dbReference type="Gene3D" id="3.40.630.10">
    <property type="entry name" value="Zn peptidases"/>
    <property type="match status" value="1"/>
</dbReference>
<dbReference type="EMBL" id="SRLB01000037">
    <property type="protein sequence ID" value="TGD94837.1"/>
    <property type="molecule type" value="Genomic_DNA"/>
</dbReference>
<evidence type="ECO:0000313" key="11">
    <source>
        <dbReference type="EMBL" id="TGD94837.1"/>
    </source>
</evidence>
<feature type="binding site" evidence="9">
    <location>
        <position position="179"/>
    </location>
    <ligand>
        <name>Zn(2+)</name>
        <dbReference type="ChEBI" id="CHEBI:29105"/>
        <label>2</label>
    </ligand>
</feature>
<feature type="binding site" evidence="9">
    <location>
        <position position="202"/>
    </location>
    <ligand>
        <name>Zn(2+)</name>
        <dbReference type="ChEBI" id="CHEBI:29105"/>
        <label>1</label>
    </ligand>
</feature>
<evidence type="ECO:0000256" key="1">
    <source>
        <dbReference type="ARBA" id="ARBA00009692"/>
    </source>
</evidence>
<evidence type="ECO:0000256" key="3">
    <source>
        <dbReference type="ARBA" id="ARBA00022723"/>
    </source>
</evidence>
<dbReference type="SUPFAM" id="SSF53187">
    <property type="entry name" value="Zn-dependent exopeptidases"/>
    <property type="match status" value="1"/>
</dbReference>
<dbReference type="SUPFAM" id="SSF55031">
    <property type="entry name" value="Bacterial exopeptidase dimerisation domain"/>
    <property type="match status" value="1"/>
</dbReference>
<dbReference type="GO" id="GO:0006518">
    <property type="term" value="P:peptide metabolic process"/>
    <property type="evidence" value="ECO:0007669"/>
    <property type="project" value="InterPro"/>
</dbReference>
<dbReference type="NCBIfam" id="TIGR01882">
    <property type="entry name" value="peptidase-T"/>
    <property type="match status" value="1"/>
</dbReference>
<sequence length="415" mass="44726">MPDETDLRAQLVARFLRYLAVPSQSDARATTLPSTPGQRALAALLADELRGLGLEDIVLDAHAILTARKPGTRAGAPRIGFVAHLDTVDVGLSPEIRPQVLRFEGRDLCLNRAEDVWLRVAEHPEIARYVGEDVIVGDGTSVLGADNKAAIAVVMTLLATLTPEDPHGDILVAFVPDEEIGLRGAKALDLARFPCDFAYTIDACAVGEVVIETFNAASAEIVFTGVSAHPMSAKGVMVNPLLMAHDFIARFDRTETPENTEGREGYIWFNGLQAHSGEARLQAMIRDFDRAAFAARKERLHAVAEEIAALYPTGRVACRITDTYGNIHDSLGDDRRSVDLLFAALEAEGITPNQIPMRGGTDGAALSARGLPTPNYFTGACNFHSRFEFLPVPAFAASWRVTRRICELAVGSGGA</sequence>
<dbReference type="PIRSF" id="PIRSF037215">
    <property type="entry name" value="Peptidase_M20B"/>
    <property type="match status" value="1"/>
</dbReference>
<dbReference type="AlphaFoldDB" id="A0A4Z0NF34"/>
<evidence type="ECO:0000256" key="9">
    <source>
        <dbReference type="PIRSR" id="PIRSR037215-2"/>
    </source>
</evidence>
<keyword evidence="12" id="KW-1185">Reference proteome</keyword>
<comment type="caution">
    <text evidence="11">The sequence shown here is derived from an EMBL/GenBank/DDBJ whole genome shotgun (WGS) entry which is preliminary data.</text>
</comment>
<evidence type="ECO:0000313" key="12">
    <source>
        <dbReference type="Proteomes" id="UP000297535"/>
    </source>
</evidence>
<proteinExistence type="inferred from homology"/>
<evidence type="ECO:0000259" key="10">
    <source>
        <dbReference type="Pfam" id="PF07687"/>
    </source>
</evidence>
<keyword evidence="6" id="KW-0482">Metalloprotease</keyword>
<feature type="binding site" evidence="9">
    <location>
        <position position="84"/>
    </location>
    <ligand>
        <name>Zn(2+)</name>
        <dbReference type="ChEBI" id="CHEBI:29105"/>
        <label>1</label>
    </ligand>
</feature>
<dbReference type="GO" id="GO:0045148">
    <property type="term" value="F:tripeptide aminopeptidase activity"/>
    <property type="evidence" value="ECO:0007669"/>
    <property type="project" value="UniProtKB-UniRule"/>
</dbReference>
<gene>
    <name evidence="11" type="primary">pepT</name>
    <name evidence="11" type="ORF">EU555_30760</name>
</gene>
<keyword evidence="3 9" id="KW-0479">Metal-binding</keyword>
<name>A0A4Z0NF34_9HYPH</name>
<dbReference type="PROSITE" id="PS00759">
    <property type="entry name" value="ARGE_DAPE_CPG2_2"/>
    <property type="match status" value="1"/>
</dbReference>
<dbReference type="Gene3D" id="3.30.70.360">
    <property type="match status" value="1"/>
</dbReference>
<evidence type="ECO:0000256" key="5">
    <source>
        <dbReference type="ARBA" id="ARBA00022833"/>
    </source>
</evidence>
<dbReference type="PROSITE" id="PS00758">
    <property type="entry name" value="ARGE_DAPE_CPG2_1"/>
    <property type="match status" value="1"/>
</dbReference>
<dbReference type="OrthoDB" id="9804934at2"/>
<dbReference type="CDD" id="cd03892">
    <property type="entry name" value="M20_peptT"/>
    <property type="match status" value="1"/>
</dbReference>
<reference evidence="11 12" key="1">
    <citation type="submission" date="2019-04" db="EMBL/GenBank/DDBJ databases">
        <authorList>
            <person name="Feng G."/>
            <person name="Zhu H."/>
        </authorList>
    </citation>
    <scope>NUCLEOTIDE SEQUENCE [LARGE SCALE GENOMIC DNA]</scope>
    <source>
        <strain evidence="11 12">6HR-1</strain>
    </source>
</reference>
<comment type="cofactor">
    <cofactor evidence="9">
        <name>Zn(2+)</name>
        <dbReference type="ChEBI" id="CHEBI:29105"/>
    </cofactor>
    <text evidence="9">Binds 2 Zn(2+) ions per subunit.</text>
</comment>
<dbReference type="Proteomes" id="UP000297535">
    <property type="component" value="Unassembled WGS sequence"/>
</dbReference>
<evidence type="ECO:0000256" key="8">
    <source>
        <dbReference type="PIRSR" id="PIRSR037215-1"/>
    </source>
</evidence>
<feature type="binding site" evidence="9">
    <location>
        <position position="384"/>
    </location>
    <ligand>
        <name>Zn(2+)</name>
        <dbReference type="ChEBI" id="CHEBI:29105"/>
        <label>2</label>
    </ligand>
</feature>
<feature type="binding site" evidence="9">
    <location>
        <position position="146"/>
    </location>
    <ligand>
        <name>Zn(2+)</name>
        <dbReference type="ChEBI" id="CHEBI:29105"/>
        <label>2</label>
    </ligand>
</feature>
<evidence type="ECO:0000256" key="7">
    <source>
        <dbReference type="NCBIfam" id="TIGR01882"/>
    </source>
</evidence>
<feature type="active site" evidence="8">
    <location>
        <position position="86"/>
    </location>
</feature>
<protein>
    <recommendedName>
        <fullName evidence="7">Peptidase T</fullName>
        <ecNumber evidence="7">3.4.11.4</ecNumber>
    </recommendedName>
</protein>
<evidence type="ECO:0000256" key="2">
    <source>
        <dbReference type="ARBA" id="ARBA00022670"/>
    </source>
</evidence>
<dbReference type="Pfam" id="PF07687">
    <property type="entry name" value="M20_dimer"/>
    <property type="match status" value="1"/>
</dbReference>
<keyword evidence="4 11" id="KW-0378">Hydrolase</keyword>
<dbReference type="PANTHER" id="PTHR42994">
    <property type="entry name" value="PEPTIDASE T"/>
    <property type="match status" value="1"/>
</dbReference>
<dbReference type="InterPro" id="IPR010161">
    <property type="entry name" value="Peptidase_M20B"/>
</dbReference>
<evidence type="ECO:0000256" key="4">
    <source>
        <dbReference type="ARBA" id="ARBA00022801"/>
    </source>
</evidence>
<feature type="domain" description="Peptidase M20 dimerisation" evidence="10">
    <location>
        <begin position="211"/>
        <end position="312"/>
    </location>
</feature>
<dbReference type="InterPro" id="IPR036264">
    <property type="entry name" value="Bact_exopeptidase_dim_dom"/>
</dbReference>
<keyword evidence="11" id="KW-0031">Aminopeptidase</keyword>
<dbReference type="GO" id="GO:0006508">
    <property type="term" value="P:proteolysis"/>
    <property type="evidence" value="ECO:0007669"/>
    <property type="project" value="UniProtKB-UniRule"/>
</dbReference>
<dbReference type="InterPro" id="IPR002933">
    <property type="entry name" value="Peptidase_M20"/>
</dbReference>
<comment type="similarity">
    <text evidence="1">Belongs to the peptidase M20B family.</text>
</comment>
<dbReference type="GO" id="GO:0008270">
    <property type="term" value="F:zinc ion binding"/>
    <property type="evidence" value="ECO:0007669"/>
    <property type="project" value="InterPro"/>
</dbReference>
<accession>A0A4Z0NF34</accession>
<feature type="binding site" evidence="9">
    <location>
        <position position="146"/>
    </location>
    <ligand>
        <name>Zn(2+)</name>
        <dbReference type="ChEBI" id="CHEBI:29105"/>
        <label>1</label>
    </ligand>
</feature>
<feature type="active site" description="Proton acceptor" evidence="8">
    <location>
        <position position="178"/>
    </location>
</feature>
<dbReference type="InterPro" id="IPR001261">
    <property type="entry name" value="ArgE/DapE_CS"/>
</dbReference>